<feature type="region of interest" description="Disordered" evidence="1">
    <location>
        <begin position="159"/>
        <end position="231"/>
    </location>
</feature>
<feature type="compositionally biased region" description="Low complexity" evidence="1">
    <location>
        <begin position="189"/>
        <end position="198"/>
    </location>
</feature>
<feature type="compositionally biased region" description="Polar residues" evidence="1">
    <location>
        <begin position="174"/>
        <end position="184"/>
    </location>
</feature>
<sequence>MNNRIETTDFFGLEEKLLDLDSEEFNEINNYFCSLTPDNLFDSTNFSSLEENFVPFITDEIETDFVDYNYPSTTNQRFTLFNNSNSDSSFCIDNIHNSEKEGITNTYTKINENNKELETGMFTKQQSKNNNILYKEIQLFPLLTPQDEQNNSELLLEDLKTKRETNNKDKDQKQSPPRNTNTKRNVLLNAKTNSNVNTKNKKKEQNRNLKSNFENSVSKTQTQRKYRKREFFGNDELDENSKKRKKSNIVGYGKQIFKLVAGQMWVISGGSSYRKLVPYTNKLVTKLGQVLKASDKETKNFENNLKYLLTNSRRTFTEYILEILLGVLSLVHLEDDIGNEEEESNNQKHDLGDWIKKDQSGEKNLVQEIEFEQELENQDQTKDEKENEYLSSLKQNPNLQQISKKLFITLFQIAQSQNKQSNKYLTNQEIQKINQKESEQKQELLKIYEQIFSEQVLFYWFDKRFVDQVEHIFEPELRTKFFKDHFFAFGRSKFILSSLVLAKELVNNLQICKNYSNLIDPKHNNDPVNLYLNNRGKKQKIIKDLIVRFSLNGGKFWDVLSNDYMSNLKFCTQNIIEYFTFKSIFFHPLVVEENGSIQKYKKLCSQNKKVVTSQRRTIDSIINLDWCLKKTIF</sequence>
<evidence type="ECO:0000313" key="2">
    <source>
        <dbReference type="EMBL" id="KAJ3425911.1"/>
    </source>
</evidence>
<accession>A0AAV7Y7V2</accession>
<feature type="compositionally biased region" description="Polar residues" evidence="1">
    <location>
        <begin position="208"/>
        <end position="221"/>
    </location>
</feature>
<dbReference type="Proteomes" id="UP001146793">
    <property type="component" value="Unassembled WGS sequence"/>
</dbReference>
<gene>
    <name evidence="2" type="ORF">M0812_28357</name>
</gene>
<proteinExistence type="predicted"/>
<comment type="caution">
    <text evidence="2">The sequence shown here is derived from an EMBL/GenBank/DDBJ whole genome shotgun (WGS) entry which is preliminary data.</text>
</comment>
<protein>
    <submittedName>
        <fullName evidence="2">Histone-lysine n-methyltransferase h3 lysine-79 specific</fullName>
    </submittedName>
</protein>
<reference evidence="2" key="1">
    <citation type="submission" date="2022-08" db="EMBL/GenBank/DDBJ databases">
        <title>Novel sulphate-reducing endosymbionts in the free-living metamonad Anaeramoeba.</title>
        <authorList>
            <person name="Jerlstrom-Hultqvist J."/>
            <person name="Cepicka I."/>
            <person name="Gallot-Lavallee L."/>
            <person name="Salas-Leiva D."/>
            <person name="Curtis B.A."/>
            <person name="Zahonova K."/>
            <person name="Pipaliya S."/>
            <person name="Dacks J."/>
            <person name="Roger A.J."/>
        </authorList>
    </citation>
    <scope>NUCLEOTIDE SEQUENCE</scope>
    <source>
        <strain evidence="2">Busselton2</strain>
    </source>
</reference>
<dbReference type="EMBL" id="JANTQA010000070">
    <property type="protein sequence ID" value="KAJ3425911.1"/>
    <property type="molecule type" value="Genomic_DNA"/>
</dbReference>
<dbReference type="AlphaFoldDB" id="A0AAV7Y7V2"/>
<evidence type="ECO:0000256" key="1">
    <source>
        <dbReference type="SAM" id="MobiDB-lite"/>
    </source>
</evidence>
<organism evidence="2 3">
    <name type="scientific">Anaeramoeba flamelloides</name>
    <dbReference type="NCBI Taxonomy" id="1746091"/>
    <lineage>
        <taxon>Eukaryota</taxon>
        <taxon>Metamonada</taxon>
        <taxon>Anaeramoebidae</taxon>
        <taxon>Anaeramoeba</taxon>
    </lineage>
</organism>
<name>A0AAV7Y7V2_9EUKA</name>
<evidence type="ECO:0000313" key="3">
    <source>
        <dbReference type="Proteomes" id="UP001146793"/>
    </source>
</evidence>
<feature type="compositionally biased region" description="Basic and acidic residues" evidence="1">
    <location>
        <begin position="159"/>
        <end position="173"/>
    </location>
</feature>